<keyword evidence="1" id="KW-0732">Signal</keyword>
<sequence>MIKAGFCLWLILLKNDLISNALSPVQLSVLDEILFAIFYTKCLLKIFQILQDINLVSCHCLLSAHGAKTYKLTRADKVTFYPKYSFLKFIITEFQPSLLISTAKSKGTKQKLKNGQSV</sequence>
<evidence type="ECO:0000256" key="1">
    <source>
        <dbReference type="SAM" id="SignalP"/>
    </source>
</evidence>
<feature type="signal peptide" evidence="1">
    <location>
        <begin position="1"/>
        <end position="21"/>
    </location>
</feature>
<dbReference type="AlphaFoldDB" id="A0A2D4N1D5"/>
<dbReference type="EMBL" id="IACM01133213">
    <property type="protein sequence ID" value="LAB39485.1"/>
    <property type="molecule type" value="Transcribed_RNA"/>
</dbReference>
<protein>
    <recommendedName>
        <fullName evidence="3">Secreted protein</fullName>
    </recommendedName>
</protein>
<evidence type="ECO:0000313" key="2">
    <source>
        <dbReference type="EMBL" id="LAB39485.1"/>
    </source>
</evidence>
<proteinExistence type="predicted"/>
<evidence type="ECO:0008006" key="3">
    <source>
        <dbReference type="Google" id="ProtNLM"/>
    </source>
</evidence>
<accession>A0A2D4N1D5</accession>
<reference evidence="2" key="1">
    <citation type="submission" date="2017-07" db="EMBL/GenBank/DDBJ databases">
        <authorList>
            <person name="Mikheyev A."/>
            <person name="Grau M."/>
        </authorList>
    </citation>
    <scope>NUCLEOTIDE SEQUENCE</scope>
    <source>
        <tissue evidence="2">Venom_gland</tissue>
    </source>
</reference>
<reference evidence="2" key="2">
    <citation type="submission" date="2017-11" db="EMBL/GenBank/DDBJ databases">
        <title>Coralsnake Venomics: Analyses of Venom Gland Transcriptomes and Proteomes of Six Brazilian Taxa.</title>
        <authorList>
            <person name="Aird S.D."/>
            <person name="Jorge da Silva N."/>
            <person name="Qiu L."/>
            <person name="Villar-Briones A."/>
            <person name="Aparecida-Saddi V."/>
            <person name="Campos-Telles M.P."/>
            <person name="Grau M."/>
            <person name="Mikheyev A.S."/>
        </authorList>
    </citation>
    <scope>NUCLEOTIDE SEQUENCE</scope>
    <source>
        <tissue evidence="2">Venom_gland</tissue>
    </source>
</reference>
<organism evidence="2">
    <name type="scientific">Micrurus spixii</name>
    <name type="common">Amazon coral snake</name>
    <dbReference type="NCBI Taxonomy" id="129469"/>
    <lineage>
        <taxon>Eukaryota</taxon>
        <taxon>Metazoa</taxon>
        <taxon>Chordata</taxon>
        <taxon>Craniata</taxon>
        <taxon>Vertebrata</taxon>
        <taxon>Euteleostomi</taxon>
        <taxon>Lepidosauria</taxon>
        <taxon>Squamata</taxon>
        <taxon>Bifurcata</taxon>
        <taxon>Unidentata</taxon>
        <taxon>Episquamata</taxon>
        <taxon>Toxicofera</taxon>
        <taxon>Serpentes</taxon>
        <taxon>Colubroidea</taxon>
        <taxon>Elapidae</taxon>
        <taxon>Elapinae</taxon>
        <taxon>Micrurus</taxon>
    </lineage>
</organism>
<name>A0A2D4N1D5_9SAUR</name>
<feature type="chain" id="PRO_5013864577" description="Secreted protein" evidence="1">
    <location>
        <begin position="22"/>
        <end position="118"/>
    </location>
</feature>